<dbReference type="STRING" id="571933.SAMN05216362_103129"/>
<dbReference type="RefSeq" id="WP_091772538.1">
    <property type="nucleotide sequence ID" value="NZ_CAESCL010000076.1"/>
</dbReference>
<sequence>MKVFIKGCFQKIAFQLIHELVDQGFEVFGFDEVDSDDEKFDRYAMVGRNSAFHLENSIEDSSQYEYTYDFTIEDGLCTFKDGEQTVLKIYIDCFDAHEERDQITSEHISKWLASLQQYTSLPDQIHLNGEEVNGVHIIKIE</sequence>
<reference evidence="1 2" key="1">
    <citation type="submission" date="2016-10" db="EMBL/GenBank/DDBJ databases">
        <authorList>
            <person name="de Groot N.N."/>
        </authorList>
    </citation>
    <scope>NUCLEOTIDE SEQUENCE [LARGE SCALE GENOMIC DNA]</scope>
    <source>
        <strain evidence="1 2">DSM 21633</strain>
    </source>
</reference>
<dbReference type="OrthoDB" id="2971044at2"/>
<dbReference type="Proteomes" id="UP000199427">
    <property type="component" value="Unassembled WGS sequence"/>
</dbReference>
<gene>
    <name evidence="1" type="ORF">SAMN05216362_103129</name>
</gene>
<keyword evidence="2" id="KW-1185">Reference proteome</keyword>
<accession>A0A1H9B4B3</accession>
<organism evidence="1 2">
    <name type="scientific">Piscibacillus halophilus</name>
    <dbReference type="NCBI Taxonomy" id="571933"/>
    <lineage>
        <taxon>Bacteria</taxon>
        <taxon>Bacillati</taxon>
        <taxon>Bacillota</taxon>
        <taxon>Bacilli</taxon>
        <taxon>Bacillales</taxon>
        <taxon>Bacillaceae</taxon>
        <taxon>Piscibacillus</taxon>
    </lineage>
</organism>
<dbReference type="EMBL" id="FOES01000003">
    <property type="protein sequence ID" value="SEP83880.1"/>
    <property type="molecule type" value="Genomic_DNA"/>
</dbReference>
<evidence type="ECO:0000313" key="2">
    <source>
        <dbReference type="Proteomes" id="UP000199427"/>
    </source>
</evidence>
<dbReference type="AlphaFoldDB" id="A0A1H9B4B3"/>
<proteinExistence type="predicted"/>
<protein>
    <submittedName>
        <fullName evidence="1">Uncharacterized protein</fullName>
    </submittedName>
</protein>
<name>A0A1H9B4B3_9BACI</name>
<evidence type="ECO:0000313" key="1">
    <source>
        <dbReference type="EMBL" id="SEP83880.1"/>
    </source>
</evidence>